<keyword evidence="3" id="KW-1185">Reference proteome</keyword>
<accession>A0ABV2WII1</accession>
<name>A0ABV2WII1_9NOCA</name>
<sequence length="218" mass="21775">MVVLGDLLPLAVGVAISPIPIVVAILMILSKNASAAAGGFATGWTAGILLATVVFAVLAAAIGLSADSEPGAAAAWVKIVLGLLLLAVALVQWRRRADTAAPGWMRSIDSLTAGKAVLLGAALAAVNPKNLLLCASAGVVVGASGTAVEAQIVAVVVFTVLAATSVLGVVVEYAVAADRLRGVLDRSRAWLEANNHVVMAMMLLVMGAVVLGKGIGGL</sequence>
<protein>
    <submittedName>
        <fullName evidence="2">GAP family protein</fullName>
    </submittedName>
</protein>
<feature type="transmembrane region" description="Helical" evidence="1">
    <location>
        <begin position="197"/>
        <end position="216"/>
    </location>
</feature>
<evidence type="ECO:0000313" key="3">
    <source>
        <dbReference type="Proteomes" id="UP001550628"/>
    </source>
</evidence>
<organism evidence="2 3">
    <name type="scientific">Nocardia rhamnosiphila</name>
    <dbReference type="NCBI Taxonomy" id="426716"/>
    <lineage>
        <taxon>Bacteria</taxon>
        <taxon>Bacillati</taxon>
        <taxon>Actinomycetota</taxon>
        <taxon>Actinomycetes</taxon>
        <taxon>Mycobacteriales</taxon>
        <taxon>Nocardiaceae</taxon>
        <taxon>Nocardia</taxon>
    </lineage>
</organism>
<evidence type="ECO:0000256" key="1">
    <source>
        <dbReference type="SAM" id="Phobius"/>
    </source>
</evidence>
<dbReference type="Proteomes" id="UP001550628">
    <property type="component" value="Unassembled WGS sequence"/>
</dbReference>
<feature type="transmembrane region" description="Helical" evidence="1">
    <location>
        <begin position="72"/>
        <end position="91"/>
    </location>
</feature>
<reference evidence="2 3" key="1">
    <citation type="submission" date="2024-06" db="EMBL/GenBank/DDBJ databases">
        <title>The Natural Products Discovery Center: Release of the First 8490 Sequenced Strains for Exploring Actinobacteria Biosynthetic Diversity.</title>
        <authorList>
            <person name="Kalkreuter E."/>
            <person name="Kautsar S.A."/>
            <person name="Yang D."/>
            <person name="Bader C.D."/>
            <person name="Teijaro C.N."/>
            <person name="Fluegel L."/>
            <person name="Davis C.M."/>
            <person name="Simpson J.R."/>
            <person name="Lauterbach L."/>
            <person name="Steele A.D."/>
            <person name="Gui C."/>
            <person name="Meng S."/>
            <person name="Li G."/>
            <person name="Viehrig K."/>
            <person name="Ye F."/>
            <person name="Su P."/>
            <person name="Kiefer A.F."/>
            <person name="Nichols A."/>
            <person name="Cepeda A.J."/>
            <person name="Yan W."/>
            <person name="Fan B."/>
            <person name="Jiang Y."/>
            <person name="Adhikari A."/>
            <person name="Zheng C.-J."/>
            <person name="Schuster L."/>
            <person name="Cowan T.M."/>
            <person name="Smanski M.J."/>
            <person name="Chevrette M.G."/>
            <person name="De Carvalho L.P.S."/>
            <person name="Shen B."/>
        </authorList>
    </citation>
    <scope>NUCLEOTIDE SEQUENCE [LARGE SCALE GENOMIC DNA]</scope>
    <source>
        <strain evidence="2 3">NPDC019708</strain>
    </source>
</reference>
<comment type="caution">
    <text evidence="2">The sequence shown here is derived from an EMBL/GenBank/DDBJ whole genome shotgun (WGS) entry which is preliminary data.</text>
</comment>
<dbReference type="EMBL" id="JBEYBF010000001">
    <property type="protein sequence ID" value="MEU1950688.1"/>
    <property type="molecule type" value="Genomic_DNA"/>
</dbReference>
<dbReference type="Pfam" id="PF11139">
    <property type="entry name" value="SfLAP"/>
    <property type="match status" value="1"/>
</dbReference>
<keyword evidence="1" id="KW-0472">Membrane</keyword>
<dbReference type="RefSeq" id="WP_356954319.1">
    <property type="nucleotide sequence ID" value="NZ_JBEYBD010000002.1"/>
</dbReference>
<proteinExistence type="predicted"/>
<evidence type="ECO:0000313" key="2">
    <source>
        <dbReference type="EMBL" id="MEU1950688.1"/>
    </source>
</evidence>
<feature type="transmembrane region" description="Helical" evidence="1">
    <location>
        <begin position="41"/>
        <end position="66"/>
    </location>
</feature>
<feature type="transmembrane region" description="Helical" evidence="1">
    <location>
        <begin position="6"/>
        <end position="29"/>
    </location>
</feature>
<gene>
    <name evidence="2" type="ORF">ABZ510_02415</name>
</gene>
<keyword evidence="1" id="KW-0812">Transmembrane</keyword>
<keyword evidence="1" id="KW-1133">Transmembrane helix</keyword>
<dbReference type="InterPro" id="IPR021315">
    <property type="entry name" value="Gap/Sap"/>
</dbReference>
<feature type="transmembrane region" description="Helical" evidence="1">
    <location>
        <begin position="152"/>
        <end position="176"/>
    </location>
</feature>